<reference evidence="7" key="1">
    <citation type="journal article" date="2020" name="Nat. Commun.">
        <title>Genome sequence of the cluster root forming white lupin.</title>
        <authorList>
            <person name="Hufnagel B."/>
            <person name="Marques A."/>
            <person name="Soriano A."/>
            <person name="Marques L."/>
            <person name="Divol F."/>
            <person name="Doumas P."/>
            <person name="Sallet E."/>
            <person name="Mancinotti D."/>
            <person name="Carrere S."/>
            <person name="Marande W."/>
            <person name="Arribat S."/>
            <person name="Keller J."/>
            <person name="Huneau C."/>
            <person name="Blein T."/>
            <person name="Aime D."/>
            <person name="Laguerre M."/>
            <person name="Taylor J."/>
            <person name="Schubert V."/>
            <person name="Nelson M."/>
            <person name="Geu-Flores F."/>
            <person name="Crespi M."/>
            <person name="Gallardo-Guerrero K."/>
            <person name="Delaux P.-M."/>
            <person name="Salse J."/>
            <person name="Berges H."/>
            <person name="Guyot R."/>
            <person name="Gouzy J."/>
            <person name="Peret B."/>
        </authorList>
    </citation>
    <scope>NUCLEOTIDE SEQUENCE [LARGE SCALE GENOMIC DNA]</scope>
    <source>
        <strain evidence="7">cv. Amiga</strain>
    </source>
</reference>
<accession>A0A6A4PCZ1</accession>
<protein>
    <submittedName>
        <fullName evidence="6">Putative Late embryogenesis abundant protein, LEA-14</fullName>
    </submittedName>
</protein>
<gene>
    <name evidence="6" type="ORF">Lalb_Chr14g0368861</name>
</gene>
<keyword evidence="3" id="KW-1133">Transmembrane helix</keyword>
<organism evidence="6 7">
    <name type="scientific">Lupinus albus</name>
    <name type="common">White lupine</name>
    <name type="synonym">Lupinus termis</name>
    <dbReference type="NCBI Taxonomy" id="3870"/>
    <lineage>
        <taxon>Eukaryota</taxon>
        <taxon>Viridiplantae</taxon>
        <taxon>Streptophyta</taxon>
        <taxon>Embryophyta</taxon>
        <taxon>Tracheophyta</taxon>
        <taxon>Spermatophyta</taxon>
        <taxon>Magnoliopsida</taxon>
        <taxon>eudicotyledons</taxon>
        <taxon>Gunneridae</taxon>
        <taxon>Pentapetalae</taxon>
        <taxon>rosids</taxon>
        <taxon>fabids</taxon>
        <taxon>Fabales</taxon>
        <taxon>Fabaceae</taxon>
        <taxon>Papilionoideae</taxon>
        <taxon>50 kb inversion clade</taxon>
        <taxon>genistoids sensu lato</taxon>
        <taxon>core genistoids</taxon>
        <taxon>Genisteae</taxon>
        <taxon>Lupinus</taxon>
    </lineage>
</organism>
<feature type="domain" description="Late embryogenesis abundant protein LEA-2 subgroup" evidence="5">
    <location>
        <begin position="113"/>
        <end position="192"/>
    </location>
</feature>
<comment type="caution">
    <text evidence="6">The sequence shown here is derived from an EMBL/GenBank/DDBJ whole genome shotgun (WGS) entry which is preliminary data.</text>
</comment>
<evidence type="ECO:0000256" key="2">
    <source>
        <dbReference type="ARBA" id="ARBA00022692"/>
    </source>
</evidence>
<dbReference type="EMBL" id="WOCE01000014">
    <property type="protein sequence ID" value="KAE9600051.1"/>
    <property type="molecule type" value="Genomic_DNA"/>
</dbReference>
<evidence type="ECO:0000259" key="5">
    <source>
        <dbReference type="Pfam" id="PF03168"/>
    </source>
</evidence>
<dbReference type="InterPro" id="IPR004864">
    <property type="entry name" value="LEA_2"/>
</dbReference>
<dbReference type="GO" id="GO:0005886">
    <property type="term" value="C:plasma membrane"/>
    <property type="evidence" value="ECO:0007669"/>
    <property type="project" value="TreeGrafter"/>
</dbReference>
<keyword evidence="4" id="KW-0472">Membrane</keyword>
<dbReference type="SUPFAM" id="SSF117070">
    <property type="entry name" value="LEA14-like"/>
    <property type="match status" value="1"/>
</dbReference>
<proteinExistence type="predicted"/>
<dbReference type="InterPro" id="IPR044839">
    <property type="entry name" value="NDR1-like"/>
</dbReference>
<dbReference type="PANTHER" id="PTHR31234">
    <property type="entry name" value="LATE EMBRYOGENESIS ABUNDANT (LEA) HYDROXYPROLINE-RICH GLYCOPROTEIN FAMILY"/>
    <property type="match status" value="1"/>
</dbReference>
<sequence length="242" mass="27247">MGYDLDPGHGEQQYEGYTPRPGQVYEANAGYSNMYPASAIEYNYLYHPPQNNKCCICTKRIMMCLCVILAILLVLFLLSPMALYPETPEYNVSSMTVVNFNTKPTLTGEWDTTLTIYNPNTREASNFSDFKVDILHMDEVIAEGNSAGFELAKTEHKVLEVKVSTINSTNLQLGQLKNERERGIVTVDLRISTVPIFKQSKYDEGLKAMAYCRDMKIVFPNSTIGNGLLENGQFCTIIYDAE</sequence>
<evidence type="ECO:0000313" key="6">
    <source>
        <dbReference type="EMBL" id="KAE9600051.1"/>
    </source>
</evidence>
<dbReference type="Proteomes" id="UP000447434">
    <property type="component" value="Chromosome 14"/>
</dbReference>
<dbReference type="GO" id="GO:0098542">
    <property type="term" value="P:defense response to other organism"/>
    <property type="evidence" value="ECO:0007669"/>
    <property type="project" value="InterPro"/>
</dbReference>
<dbReference type="AlphaFoldDB" id="A0A6A4PCZ1"/>
<keyword evidence="7" id="KW-1185">Reference proteome</keyword>
<evidence type="ECO:0000256" key="1">
    <source>
        <dbReference type="ARBA" id="ARBA00004167"/>
    </source>
</evidence>
<evidence type="ECO:0000256" key="4">
    <source>
        <dbReference type="ARBA" id="ARBA00023136"/>
    </source>
</evidence>
<dbReference type="OrthoDB" id="695142at2759"/>
<evidence type="ECO:0000313" key="7">
    <source>
        <dbReference type="Proteomes" id="UP000447434"/>
    </source>
</evidence>
<keyword evidence="2" id="KW-0812">Transmembrane</keyword>
<comment type="subcellular location">
    <subcellularLocation>
        <location evidence="1">Membrane</location>
        <topology evidence="1">Single-pass membrane protein</topology>
    </subcellularLocation>
</comment>
<evidence type="ECO:0000256" key="3">
    <source>
        <dbReference type="ARBA" id="ARBA00022989"/>
    </source>
</evidence>
<name>A0A6A4PCZ1_LUPAL</name>
<dbReference type="PANTHER" id="PTHR31234:SF39">
    <property type="entry name" value="HARPIN-INDUCED PROTEIN 1 CONTAINING PROTEIN, EXPRESSED"/>
    <property type="match status" value="1"/>
</dbReference>
<dbReference type="Pfam" id="PF03168">
    <property type="entry name" value="LEA_2"/>
    <property type="match status" value="1"/>
</dbReference>